<accession>A0A4Z2EJS0</accession>
<dbReference type="AlphaFoldDB" id="A0A4Z2EJS0"/>
<gene>
    <name evidence="2" type="ORF">EYF80_061168</name>
</gene>
<feature type="region of interest" description="Disordered" evidence="1">
    <location>
        <begin position="1"/>
        <end position="29"/>
    </location>
</feature>
<organism evidence="2 3">
    <name type="scientific">Liparis tanakae</name>
    <name type="common">Tanaka's snailfish</name>
    <dbReference type="NCBI Taxonomy" id="230148"/>
    <lineage>
        <taxon>Eukaryota</taxon>
        <taxon>Metazoa</taxon>
        <taxon>Chordata</taxon>
        <taxon>Craniata</taxon>
        <taxon>Vertebrata</taxon>
        <taxon>Euteleostomi</taxon>
        <taxon>Actinopterygii</taxon>
        <taxon>Neopterygii</taxon>
        <taxon>Teleostei</taxon>
        <taxon>Neoteleostei</taxon>
        <taxon>Acanthomorphata</taxon>
        <taxon>Eupercaria</taxon>
        <taxon>Perciformes</taxon>
        <taxon>Cottioidei</taxon>
        <taxon>Cottales</taxon>
        <taxon>Liparidae</taxon>
        <taxon>Liparis</taxon>
    </lineage>
</organism>
<dbReference type="Proteomes" id="UP000314294">
    <property type="component" value="Unassembled WGS sequence"/>
</dbReference>
<dbReference type="EMBL" id="SRLO01006588">
    <property type="protein sequence ID" value="TNN28684.1"/>
    <property type="molecule type" value="Genomic_DNA"/>
</dbReference>
<name>A0A4Z2EJS0_9TELE</name>
<feature type="compositionally biased region" description="Low complexity" evidence="1">
    <location>
        <begin position="17"/>
        <end position="29"/>
    </location>
</feature>
<sequence>MDAADQEREINHRDAETLTSPPLQSPQPSTRIHHMVHEVQVSSGLFRSSLFRSVQVQLVQVQSVQVQLVQVQSVQVCSGLFRSLQVQLVQVQSVQVQSVQVRSGLFRPEFVRT</sequence>
<evidence type="ECO:0000256" key="1">
    <source>
        <dbReference type="SAM" id="MobiDB-lite"/>
    </source>
</evidence>
<keyword evidence="3" id="KW-1185">Reference proteome</keyword>
<proteinExistence type="predicted"/>
<protein>
    <submittedName>
        <fullName evidence="2">Uncharacterized protein</fullName>
    </submittedName>
</protein>
<comment type="caution">
    <text evidence="2">The sequence shown here is derived from an EMBL/GenBank/DDBJ whole genome shotgun (WGS) entry which is preliminary data.</text>
</comment>
<feature type="compositionally biased region" description="Basic and acidic residues" evidence="1">
    <location>
        <begin position="1"/>
        <end position="16"/>
    </location>
</feature>
<evidence type="ECO:0000313" key="3">
    <source>
        <dbReference type="Proteomes" id="UP000314294"/>
    </source>
</evidence>
<evidence type="ECO:0000313" key="2">
    <source>
        <dbReference type="EMBL" id="TNN28684.1"/>
    </source>
</evidence>
<reference evidence="2 3" key="1">
    <citation type="submission" date="2019-03" db="EMBL/GenBank/DDBJ databases">
        <title>First draft genome of Liparis tanakae, snailfish: a comprehensive survey of snailfish specific genes.</title>
        <authorList>
            <person name="Kim W."/>
            <person name="Song I."/>
            <person name="Jeong J.-H."/>
            <person name="Kim D."/>
            <person name="Kim S."/>
            <person name="Ryu S."/>
            <person name="Song J.Y."/>
            <person name="Lee S.K."/>
        </authorList>
    </citation>
    <scope>NUCLEOTIDE SEQUENCE [LARGE SCALE GENOMIC DNA]</scope>
    <source>
        <tissue evidence="2">Muscle</tissue>
    </source>
</reference>